<dbReference type="PANTHER" id="PTHR45631:SF44">
    <property type="entry name" value="CARBOHYDRATE-BINDING PROTEIN OF THE ER PROTEIN"/>
    <property type="match status" value="1"/>
</dbReference>
<dbReference type="OMA" id="FINDVKW"/>
<evidence type="ECO:0000313" key="3">
    <source>
        <dbReference type="EMBL" id="KZM97392.1"/>
    </source>
</evidence>
<dbReference type="EMBL" id="LNRQ01000004">
    <property type="protein sequence ID" value="KZM97392.1"/>
    <property type="molecule type" value="Genomic_DNA"/>
</dbReference>
<comment type="caution">
    <text evidence="3">The sequence shown here is derived from an EMBL/GenBank/DDBJ whole genome shotgun (WGS) entry which is preliminary data.</text>
</comment>
<dbReference type="Pfam" id="PF12819">
    <property type="entry name" value="Malectin_like"/>
    <property type="match status" value="2"/>
</dbReference>
<protein>
    <recommendedName>
        <fullName evidence="2">Malectin-like domain-containing protein</fullName>
    </recommendedName>
</protein>
<gene>
    <name evidence="3" type="ORF">DCAR_015246</name>
</gene>
<name>A0A162A7P4_DAUCS</name>
<accession>A0A162A7P4</accession>
<feature type="domain" description="Malectin-like" evidence="2">
    <location>
        <begin position="393"/>
        <end position="714"/>
    </location>
</feature>
<comment type="subcellular location">
    <subcellularLocation>
        <location evidence="1">Membrane</location>
        <topology evidence="1">Single-pass membrane protein</topology>
    </subcellularLocation>
</comment>
<proteinExistence type="predicted"/>
<sequence length="753" mass="84401">MAYVYSPLLIESKMRFSDTNLDVSGWQSIDCGTNETRWEGMLQWDVDSDYTQTGSNSNILVQNETIREEFNTLRFFPNSTQDNCYIVPAETQIIRYILRAGFYYGNYDGLSSPPTFNLFINDVKWATVNTSKNNGEPYYEEINYENNGSGFFKICLVQIKDGGVPFISSIEAVVLWDKLYSQMEDNATYNLVTRTNLGGDEIRFDPLKFDEMYNRVWSKGVTPSNCDNFIGYTDVTATIENYPPYLVLMDSVQPTDTDTIILTVDLPQSAPQTAYFVFYVTELKEKSSIERRAMKLEIAGKYQGTVEAPSKGETAVITKYPVTVSGPTINIRLTRDKNSTLPPMIAGMEVFTKWDTGANHTDHSAAAAGHNGQWYLGNYNKVGLLDITGWIIIDCGINDPRWDEALLWDPDSDYTQTGSNKQVQKGTSREEFNTLRVFPNSSQDNCYIVPAETQTIRYIIRAGFYYGNYDGLSSPPTFDLFINDVKWTTVDTSGNNGEPFYEEIMYENNGSGFFKICLKQIKDGGVPFISSLEAVVLSDKMYSQMEKNATYNLVTRTNLGGEEIRFDPLRFDELHNRIWSKGVALSNCHNSTGFIDVTATNENSPPTIVLRDSIESNGSDPIILTVDLPQRTSQSAYIVFYITELVIKNSNQTRIMRIEIDGEDQGTLEAPSVGETSVVTKYPVAVSGPSINITLMRTKESSLPPMIAAMEVFTKWSSEVKQNHTAPASEAAGAYSSFALSLMIPLVFLLVAT</sequence>
<reference evidence="3" key="1">
    <citation type="journal article" date="2016" name="Nat. Genet.">
        <title>A high-quality carrot genome assembly provides new insights into carotenoid accumulation and asterid genome evolution.</title>
        <authorList>
            <person name="Iorizzo M."/>
            <person name="Ellison S."/>
            <person name="Senalik D."/>
            <person name="Zeng P."/>
            <person name="Satapoomin P."/>
            <person name="Huang J."/>
            <person name="Bowman M."/>
            <person name="Iovene M."/>
            <person name="Sanseverino W."/>
            <person name="Cavagnaro P."/>
            <person name="Yildiz M."/>
            <person name="Macko-Podgorni A."/>
            <person name="Moranska E."/>
            <person name="Grzebelus E."/>
            <person name="Grzebelus D."/>
            <person name="Ashrafi H."/>
            <person name="Zheng Z."/>
            <person name="Cheng S."/>
            <person name="Spooner D."/>
            <person name="Van Deynze A."/>
            <person name="Simon P."/>
        </authorList>
    </citation>
    <scope>NUCLEOTIDE SEQUENCE [LARGE SCALE GENOMIC DNA]</scope>
    <source>
        <tissue evidence="3">Leaf</tissue>
    </source>
</reference>
<dbReference type="AlphaFoldDB" id="A0A162A7P4"/>
<dbReference type="GO" id="GO:0016020">
    <property type="term" value="C:membrane"/>
    <property type="evidence" value="ECO:0007669"/>
    <property type="project" value="UniProtKB-SubCell"/>
</dbReference>
<dbReference type="Gramene" id="KZM97392">
    <property type="protein sequence ID" value="KZM97392"/>
    <property type="gene ID" value="DCAR_015246"/>
</dbReference>
<feature type="domain" description="Malectin-like" evidence="2">
    <location>
        <begin position="29"/>
        <end position="352"/>
    </location>
</feature>
<organism evidence="3">
    <name type="scientific">Daucus carota subsp. sativus</name>
    <name type="common">Carrot</name>
    <dbReference type="NCBI Taxonomy" id="79200"/>
    <lineage>
        <taxon>Eukaryota</taxon>
        <taxon>Viridiplantae</taxon>
        <taxon>Streptophyta</taxon>
        <taxon>Embryophyta</taxon>
        <taxon>Tracheophyta</taxon>
        <taxon>Spermatophyta</taxon>
        <taxon>Magnoliopsida</taxon>
        <taxon>eudicotyledons</taxon>
        <taxon>Gunneridae</taxon>
        <taxon>Pentapetalae</taxon>
        <taxon>asterids</taxon>
        <taxon>campanulids</taxon>
        <taxon>Apiales</taxon>
        <taxon>Apiaceae</taxon>
        <taxon>Apioideae</taxon>
        <taxon>Scandiceae</taxon>
        <taxon>Daucinae</taxon>
        <taxon>Daucus</taxon>
        <taxon>Daucus sect. Daucus</taxon>
    </lineage>
</organism>
<evidence type="ECO:0000256" key="1">
    <source>
        <dbReference type="ARBA" id="ARBA00004167"/>
    </source>
</evidence>
<evidence type="ECO:0000259" key="2">
    <source>
        <dbReference type="Pfam" id="PF12819"/>
    </source>
</evidence>
<dbReference type="PANTHER" id="PTHR45631">
    <property type="entry name" value="OS07G0107800 PROTEIN-RELATED"/>
    <property type="match status" value="1"/>
</dbReference>
<dbReference type="InterPro" id="IPR024788">
    <property type="entry name" value="Malectin-like_Carb-bd_dom"/>
</dbReference>